<dbReference type="Proteomes" id="UP000009149">
    <property type="component" value="Chromosome"/>
</dbReference>
<evidence type="ECO:0000313" key="1">
    <source>
        <dbReference type="EMBL" id="ACD82782.1"/>
    </source>
</evidence>
<reference evidence="1 2" key="1">
    <citation type="journal article" date="2008" name="Biol. Direct">
        <title>Complete genome sequence of the extremely acidophilic methanotroph isolate V4, Methylacidiphilum infernorum, a representative of the bacterial phylum Verrucomicrobia.</title>
        <authorList>
            <person name="Hou S."/>
            <person name="Makarova K.S."/>
            <person name="Saw J.H."/>
            <person name="Senin P."/>
            <person name="Ly B.V."/>
            <person name="Zhou Z."/>
            <person name="Ren Y."/>
            <person name="Wang J."/>
            <person name="Galperin M.Y."/>
            <person name="Omelchenko M.V."/>
            <person name="Wolf Y.I."/>
            <person name="Yutin N."/>
            <person name="Koonin E.V."/>
            <person name="Stott M.B."/>
            <person name="Mountain B.W."/>
            <person name="Crowe M.A."/>
            <person name="Smirnova A.V."/>
            <person name="Dunfield P.F."/>
            <person name="Feng L."/>
            <person name="Wang L."/>
            <person name="Alam M."/>
        </authorList>
    </citation>
    <scope>NUCLEOTIDE SEQUENCE [LARGE SCALE GENOMIC DNA]</scope>
    <source>
        <strain evidence="2">Isolate V4</strain>
    </source>
</reference>
<dbReference type="HOGENOM" id="CLU_3312570_0_0_0"/>
<sequence>MALFLKMLPFPLRSVAPLFFTLLLAFYRKSGEKGPLTVL</sequence>
<organism evidence="1 2">
    <name type="scientific">Methylacidiphilum infernorum (isolate V4)</name>
    <name type="common">Methylokorus infernorum (strain V4)</name>
    <dbReference type="NCBI Taxonomy" id="481448"/>
    <lineage>
        <taxon>Bacteria</taxon>
        <taxon>Pseudomonadati</taxon>
        <taxon>Verrucomicrobiota</taxon>
        <taxon>Methylacidiphilae</taxon>
        <taxon>Methylacidiphilales</taxon>
        <taxon>Methylacidiphilaceae</taxon>
        <taxon>Methylacidiphilum (ex Ratnadevi et al. 2023)</taxon>
    </lineage>
</organism>
<evidence type="ECO:0000313" key="2">
    <source>
        <dbReference type="Proteomes" id="UP000009149"/>
    </source>
</evidence>
<name>B3E0M8_METI4</name>
<gene>
    <name evidence="1" type="ordered locus">Minf_0727</name>
</gene>
<protein>
    <submittedName>
        <fullName evidence="1">Uncharacterized protein</fullName>
    </submittedName>
</protein>
<accession>B3E0M8</accession>
<proteinExistence type="predicted"/>
<dbReference type="EMBL" id="CP000975">
    <property type="protein sequence ID" value="ACD82782.1"/>
    <property type="molecule type" value="Genomic_DNA"/>
</dbReference>
<dbReference type="KEGG" id="min:Minf_0727"/>
<dbReference type="AlphaFoldDB" id="B3E0M8"/>
<dbReference type="STRING" id="481448.Minf_0727"/>